<feature type="domain" description="MacB-like periplasmic core" evidence="9">
    <location>
        <begin position="18"/>
        <end position="212"/>
    </location>
</feature>
<dbReference type="STRING" id="48467.SAMN02745166_03277"/>
<proteinExistence type="inferred from homology"/>
<gene>
    <name evidence="10" type="ORF">SAMN02745166_03277</name>
</gene>
<dbReference type="InterPro" id="IPR050250">
    <property type="entry name" value="Macrolide_Exporter_MacB"/>
</dbReference>
<keyword evidence="2" id="KW-1003">Cell membrane</keyword>
<evidence type="ECO:0000256" key="3">
    <source>
        <dbReference type="ARBA" id="ARBA00022692"/>
    </source>
</evidence>
<dbReference type="Proteomes" id="UP000190774">
    <property type="component" value="Unassembled WGS sequence"/>
</dbReference>
<protein>
    <submittedName>
        <fullName evidence="10">Putative ABC transport system permease protein</fullName>
    </submittedName>
</protein>
<accession>A0A1T4YHE5</accession>
<dbReference type="PANTHER" id="PTHR30572:SF4">
    <property type="entry name" value="ABC TRANSPORTER PERMEASE YTRF"/>
    <property type="match status" value="1"/>
</dbReference>
<keyword evidence="4 7" id="KW-1133">Transmembrane helix</keyword>
<comment type="subcellular location">
    <subcellularLocation>
        <location evidence="1">Cell membrane</location>
        <topology evidence="1">Multi-pass membrane protein</topology>
    </subcellularLocation>
</comment>
<feature type="transmembrane region" description="Helical" evidence="7">
    <location>
        <begin position="292"/>
        <end position="314"/>
    </location>
</feature>
<dbReference type="Pfam" id="PF12704">
    <property type="entry name" value="MacB_PCD"/>
    <property type="match status" value="1"/>
</dbReference>
<dbReference type="EMBL" id="FUYE01000011">
    <property type="protein sequence ID" value="SKB00988.1"/>
    <property type="molecule type" value="Genomic_DNA"/>
</dbReference>
<keyword evidence="5 7" id="KW-0472">Membrane</keyword>
<evidence type="ECO:0000313" key="11">
    <source>
        <dbReference type="Proteomes" id="UP000190774"/>
    </source>
</evidence>
<evidence type="ECO:0000259" key="8">
    <source>
        <dbReference type="Pfam" id="PF02687"/>
    </source>
</evidence>
<name>A0A1T4YHE5_9BACT</name>
<dbReference type="Pfam" id="PF02687">
    <property type="entry name" value="FtsX"/>
    <property type="match status" value="1"/>
</dbReference>
<dbReference type="AlphaFoldDB" id="A0A1T4YHE5"/>
<reference evidence="11" key="1">
    <citation type="submission" date="2017-02" db="EMBL/GenBank/DDBJ databases">
        <authorList>
            <person name="Varghese N."/>
            <person name="Submissions S."/>
        </authorList>
    </citation>
    <scope>NUCLEOTIDE SEQUENCE [LARGE SCALE GENOMIC DNA]</scope>
    <source>
        <strain evidence="11">ATCC 700200</strain>
    </source>
</reference>
<dbReference type="InterPro" id="IPR003838">
    <property type="entry name" value="ABC3_permease_C"/>
</dbReference>
<feature type="domain" description="ABC3 transporter permease C-terminal" evidence="8">
    <location>
        <begin position="250"/>
        <end position="365"/>
    </location>
</feature>
<dbReference type="PANTHER" id="PTHR30572">
    <property type="entry name" value="MEMBRANE COMPONENT OF TRANSPORTER-RELATED"/>
    <property type="match status" value="1"/>
</dbReference>
<evidence type="ECO:0000256" key="6">
    <source>
        <dbReference type="ARBA" id="ARBA00038076"/>
    </source>
</evidence>
<evidence type="ECO:0000259" key="9">
    <source>
        <dbReference type="Pfam" id="PF12704"/>
    </source>
</evidence>
<evidence type="ECO:0000256" key="5">
    <source>
        <dbReference type="ARBA" id="ARBA00023136"/>
    </source>
</evidence>
<dbReference type="InterPro" id="IPR025857">
    <property type="entry name" value="MacB_PCD"/>
</dbReference>
<keyword evidence="11" id="KW-1185">Reference proteome</keyword>
<dbReference type="GO" id="GO:0005886">
    <property type="term" value="C:plasma membrane"/>
    <property type="evidence" value="ECO:0007669"/>
    <property type="project" value="UniProtKB-SubCell"/>
</dbReference>
<dbReference type="RefSeq" id="WP_078814465.1">
    <property type="nucleotide sequence ID" value="NZ_FUYE01000011.1"/>
</dbReference>
<feature type="transmembrane region" description="Helical" evidence="7">
    <location>
        <begin position="334"/>
        <end position="355"/>
    </location>
</feature>
<evidence type="ECO:0000313" key="10">
    <source>
        <dbReference type="EMBL" id="SKB00988.1"/>
    </source>
</evidence>
<sequence length="371" mass="39494">MTFLTIVIRGLLRRRMRTALTLVGISIGIAAVVALVGISEGFEKSWAKGLNARGTDIVVSNMGGAMVPKPFRMDVRDRITALPEVAAADMLMVELMSVENANMIMVSAREWGGFTWENLKLISGRLPHDTKEPAAVLGQTAAEVLNKKVGDSLQIEATELTVVGIVNGGALVENGSIILALPILQEIMASEDKINVVDVRARAGMTEAELEALCAKINQLVPEVRAVSVAQHLSHSQGYQMIRAMSWGTSLLAVLVGVLGVMNTMLMTVFERKQEISVLLAIGWKRNRIVRMILWESALLGFAGGIGGVILGVVGTHLMQAAPAIKGLLEPDLGALLLLQAVAIAVTVGVLSGLYPAWRSARLNPAAALNG</sequence>
<dbReference type="GO" id="GO:0022857">
    <property type="term" value="F:transmembrane transporter activity"/>
    <property type="evidence" value="ECO:0007669"/>
    <property type="project" value="TreeGrafter"/>
</dbReference>
<evidence type="ECO:0000256" key="4">
    <source>
        <dbReference type="ARBA" id="ARBA00022989"/>
    </source>
</evidence>
<dbReference type="OrthoDB" id="239678at2"/>
<feature type="transmembrane region" description="Helical" evidence="7">
    <location>
        <begin position="20"/>
        <end position="38"/>
    </location>
</feature>
<organism evidence="10 11">
    <name type="scientific">Prosthecobacter debontii</name>
    <dbReference type="NCBI Taxonomy" id="48467"/>
    <lineage>
        <taxon>Bacteria</taxon>
        <taxon>Pseudomonadati</taxon>
        <taxon>Verrucomicrobiota</taxon>
        <taxon>Verrucomicrobiia</taxon>
        <taxon>Verrucomicrobiales</taxon>
        <taxon>Verrucomicrobiaceae</taxon>
        <taxon>Prosthecobacter</taxon>
    </lineage>
</organism>
<evidence type="ECO:0000256" key="1">
    <source>
        <dbReference type="ARBA" id="ARBA00004651"/>
    </source>
</evidence>
<keyword evidence="3 7" id="KW-0812">Transmembrane</keyword>
<feature type="transmembrane region" description="Helical" evidence="7">
    <location>
        <begin position="247"/>
        <end position="271"/>
    </location>
</feature>
<evidence type="ECO:0000256" key="7">
    <source>
        <dbReference type="SAM" id="Phobius"/>
    </source>
</evidence>
<evidence type="ECO:0000256" key="2">
    <source>
        <dbReference type="ARBA" id="ARBA00022475"/>
    </source>
</evidence>
<comment type="similarity">
    <text evidence="6">Belongs to the ABC-4 integral membrane protein family.</text>
</comment>